<protein>
    <recommendedName>
        <fullName evidence="3">F-box domain-containing protein</fullName>
    </recommendedName>
</protein>
<evidence type="ECO:0000313" key="1">
    <source>
        <dbReference type="EMBL" id="KAG0265612.1"/>
    </source>
</evidence>
<dbReference type="Proteomes" id="UP000726737">
    <property type="component" value="Unassembled WGS sequence"/>
</dbReference>
<dbReference type="EMBL" id="JAAAJA010000029">
    <property type="protein sequence ID" value="KAG0265612.1"/>
    <property type="molecule type" value="Genomic_DNA"/>
</dbReference>
<gene>
    <name evidence="1" type="ORF">BG011_004403</name>
</gene>
<evidence type="ECO:0000313" key="2">
    <source>
        <dbReference type="Proteomes" id="UP000726737"/>
    </source>
</evidence>
<organism evidence="1 2">
    <name type="scientific">Mortierella polycephala</name>
    <dbReference type="NCBI Taxonomy" id="41804"/>
    <lineage>
        <taxon>Eukaryota</taxon>
        <taxon>Fungi</taxon>
        <taxon>Fungi incertae sedis</taxon>
        <taxon>Mucoromycota</taxon>
        <taxon>Mortierellomycotina</taxon>
        <taxon>Mortierellomycetes</taxon>
        <taxon>Mortierellales</taxon>
        <taxon>Mortierellaceae</taxon>
        <taxon>Mortierella</taxon>
    </lineage>
</organism>
<reference evidence="1" key="1">
    <citation type="journal article" date="2020" name="Fungal Divers.">
        <title>Resolving the Mortierellaceae phylogeny through synthesis of multi-gene phylogenetics and phylogenomics.</title>
        <authorList>
            <person name="Vandepol N."/>
            <person name="Liber J."/>
            <person name="Desiro A."/>
            <person name="Na H."/>
            <person name="Kennedy M."/>
            <person name="Barry K."/>
            <person name="Grigoriev I.V."/>
            <person name="Miller A.N."/>
            <person name="O'Donnell K."/>
            <person name="Stajich J.E."/>
            <person name="Bonito G."/>
        </authorList>
    </citation>
    <scope>NUCLEOTIDE SEQUENCE</scope>
    <source>
        <strain evidence="1">KOD948</strain>
    </source>
</reference>
<dbReference type="OrthoDB" id="2423977at2759"/>
<accession>A0A9P6QDS7</accession>
<evidence type="ECO:0008006" key="3">
    <source>
        <dbReference type="Google" id="ProtNLM"/>
    </source>
</evidence>
<name>A0A9P6QDS7_9FUNG</name>
<proteinExistence type="predicted"/>
<dbReference type="AlphaFoldDB" id="A0A9P6QDS7"/>
<keyword evidence="2" id="KW-1185">Reference proteome</keyword>
<dbReference type="SUPFAM" id="SSF52047">
    <property type="entry name" value="RNI-like"/>
    <property type="match status" value="1"/>
</dbReference>
<sequence length="780" mass="88590">MSSLPLPLECLHLIVAHLAQVGDVTTLARLLRVNRYVCNATLPFLYSNPFQADFHDLNKKVGRMPEDSRRKLAQVLLRQVPPEQCPDLLRMAVLDWPSVEDAVKEDASGHPLVCGNGDTPFIDYLTHIRHLDINEMSLFKPRARFEQQALPIPLQRCLGTFGLAEKYRSEDLCAKYNIFRAVNCVADNLKWDIKRQLLWALCHRQSIQQLTIPVSDRMRYLDTVSEFNALSNVTFLVDKHYAFSQRLRDKMAPEDRVKSDELEEEWASIQEDMVRFVQEHRSIHKNILMRASCHSYHCTCENIPHGCLDDTRRRILQALPPLQFLRRLDHRNWAQFVIKSEDTDLGFVETVIEPFDTSMAVSATKPFLRRCRTLKKLEVHSAAPETFQWAAREREQHDDNLHNGIIPEPLVPLESIRVSSYTHSKASIVNDASFAFNSTLKALSLSFSHRFPTDLDPIPDFNIGQGWILPKLQDLCIHMGGHALHVHPDLFSGSPGLEHIELNDFVVFPAPAGTRPWPSVELPFLKTLDLLGTPAMSFHPGTLYSTPSLKELTLNILSAAGDEPLDDMDATAAREALPISLHPGVWTWDWHLPKLTHLEIRGMFGLQFQFRMLHECPSLEILHLDNMNSVGNGPINSTRTLMLADLLDTEEHLQNKAVDPSGPAYPHIPKLRELIIMGWDFGQDVLRTLFHIVAPNIVNLNICDCTGFDLKGWMHAAEGLHQLSRAFLNLSTTVEDLNAVGLRPLVKEWIMTCDGALPLVSTLRPKFIFGNNTEYVRVES</sequence>
<dbReference type="InterPro" id="IPR032675">
    <property type="entry name" value="LRR_dom_sf"/>
</dbReference>
<comment type="caution">
    <text evidence="1">The sequence shown here is derived from an EMBL/GenBank/DDBJ whole genome shotgun (WGS) entry which is preliminary data.</text>
</comment>
<dbReference type="Gene3D" id="3.80.10.10">
    <property type="entry name" value="Ribonuclease Inhibitor"/>
    <property type="match status" value="1"/>
</dbReference>